<reference evidence="2 3" key="1">
    <citation type="submission" date="2021-01" db="EMBL/GenBank/DDBJ databases">
        <title>Whole genome shotgun sequence of Catellatospora citrea NBRC 14495.</title>
        <authorList>
            <person name="Komaki H."/>
            <person name="Tamura T."/>
        </authorList>
    </citation>
    <scope>NUCLEOTIDE SEQUENCE [LARGE SCALE GENOMIC DNA]</scope>
    <source>
        <strain evidence="2 3">NBRC 14495</strain>
    </source>
</reference>
<dbReference type="RefSeq" id="WP_120319691.1">
    <property type="nucleotide sequence ID" value="NZ_BONH01000006.1"/>
</dbReference>
<dbReference type="AlphaFoldDB" id="A0A8J3NXY3"/>
<keyword evidence="3" id="KW-1185">Reference proteome</keyword>
<proteinExistence type="predicted"/>
<evidence type="ECO:0000259" key="1">
    <source>
        <dbReference type="Pfam" id="PF03551"/>
    </source>
</evidence>
<accession>A0A8J3NXY3</accession>
<dbReference type="InterPro" id="IPR036388">
    <property type="entry name" value="WH-like_DNA-bd_sf"/>
</dbReference>
<dbReference type="SUPFAM" id="SSF46785">
    <property type="entry name" value="Winged helix' DNA-binding domain"/>
    <property type="match status" value="1"/>
</dbReference>
<dbReference type="InterPro" id="IPR005149">
    <property type="entry name" value="Tscrpt_reg_PadR_N"/>
</dbReference>
<dbReference type="PANTHER" id="PTHR33169:SF14">
    <property type="entry name" value="TRANSCRIPTIONAL REGULATOR RV3488"/>
    <property type="match status" value="1"/>
</dbReference>
<dbReference type="InterPro" id="IPR052509">
    <property type="entry name" value="Metal_resp_DNA-bind_regulator"/>
</dbReference>
<dbReference type="EMBL" id="BONH01000006">
    <property type="protein sequence ID" value="GIF96777.1"/>
    <property type="molecule type" value="Genomic_DNA"/>
</dbReference>
<dbReference type="InterPro" id="IPR036390">
    <property type="entry name" value="WH_DNA-bd_sf"/>
</dbReference>
<protein>
    <submittedName>
        <fullName evidence="2">PadR family transcriptional regulator</fullName>
    </submittedName>
</protein>
<feature type="domain" description="Transcription regulator PadR N-terminal" evidence="1">
    <location>
        <begin position="19"/>
        <end position="90"/>
    </location>
</feature>
<dbReference type="Proteomes" id="UP000659904">
    <property type="component" value="Unassembled WGS sequence"/>
</dbReference>
<comment type="caution">
    <text evidence="2">The sequence shown here is derived from an EMBL/GenBank/DDBJ whole genome shotgun (WGS) entry which is preliminary data.</text>
</comment>
<dbReference type="Pfam" id="PF03551">
    <property type="entry name" value="PadR"/>
    <property type="match status" value="1"/>
</dbReference>
<name>A0A8J3NXY3_9ACTN</name>
<evidence type="ECO:0000313" key="3">
    <source>
        <dbReference type="Proteomes" id="UP000659904"/>
    </source>
</evidence>
<organism evidence="2 3">
    <name type="scientific">Catellatospora citrea</name>
    <dbReference type="NCBI Taxonomy" id="53366"/>
    <lineage>
        <taxon>Bacteria</taxon>
        <taxon>Bacillati</taxon>
        <taxon>Actinomycetota</taxon>
        <taxon>Actinomycetes</taxon>
        <taxon>Micromonosporales</taxon>
        <taxon>Micromonosporaceae</taxon>
        <taxon>Catellatospora</taxon>
    </lineage>
</organism>
<evidence type="ECO:0000313" key="2">
    <source>
        <dbReference type="EMBL" id="GIF96777.1"/>
    </source>
</evidence>
<dbReference type="Gene3D" id="1.10.10.10">
    <property type="entry name" value="Winged helix-like DNA-binding domain superfamily/Winged helix DNA-binding domain"/>
    <property type="match status" value="1"/>
</dbReference>
<gene>
    <name evidence="2" type="ORF">Cci01nite_18710</name>
</gene>
<sequence length="115" mass="12824">MDAAKALRELRRGTVEYCVLALLKQRPMYGFELVRTLEQTSGLVTSLGTIYPLLARLRGEDLVSTTLQASDAGPARRYYQITPQGLHVLREFIGEWTRFRTAVDELFGATGSEGS</sequence>
<dbReference type="PANTHER" id="PTHR33169">
    <property type="entry name" value="PADR-FAMILY TRANSCRIPTIONAL REGULATOR"/>
    <property type="match status" value="1"/>
</dbReference>